<dbReference type="InterPro" id="IPR037401">
    <property type="entry name" value="SnoaL-like"/>
</dbReference>
<dbReference type="SUPFAM" id="SSF54427">
    <property type="entry name" value="NTF2-like"/>
    <property type="match status" value="1"/>
</dbReference>
<evidence type="ECO:0000313" key="2">
    <source>
        <dbReference type="EMBL" id="SVA90538.1"/>
    </source>
</evidence>
<dbReference type="Gene3D" id="3.10.450.50">
    <property type="match status" value="1"/>
</dbReference>
<gene>
    <name evidence="2" type="ORF">METZ01_LOCUS143392</name>
</gene>
<reference evidence="2" key="1">
    <citation type="submission" date="2018-05" db="EMBL/GenBank/DDBJ databases">
        <authorList>
            <person name="Lanie J.A."/>
            <person name="Ng W.-L."/>
            <person name="Kazmierczak K.M."/>
            <person name="Andrzejewski T.M."/>
            <person name="Davidsen T.M."/>
            <person name="Wayne K.J."/>
            <person name="Tettelin H."/>
            <person name="Glass J.I."/>
            <person name="Rusch D."/>
            <person name="Podicherti R."/>
            <person name="Tsui H.-C.T."/>
            <person name="Winkler M.E."/>
        </authorList>
    </citation>
    <scope>NUCLEOTIDE SEQUENCE</scope>
</reference>
<feature type="domain" description="SnoaL-like" evidence="1">
    <location>
        <begin position="6"/>
        <end position="131"/>
    </location>
</feature>
<accession>A0A381ZMI2</accession>
<evidence type="ECO:0000259" key="1">
    <source>
        <dbReference type="Pfam" id="PF13577"/>
    </source>
</evidence>
<dbReference type="EMBL" id="UINC01021936">
    <property type="protein sequence ID" value="SVA90538.1"/>
    <property type="molecule type" value="Genomic_DNA"/>
</dbReference>
<dbReference type="AlphaFoldDB" id="A0A381ZMI2"/>
<dbReference type="InterPro" id="IPR032710">
    <property type="entry name" value="NTF2-like_dom_sf"/>
</dbReference>
<organism evidence="2">
    <name type="scientific">marine metagenome</name>
    <dbReference type="NCBI Taxonomy" id="408172"/>
    <lineage>
        <taxon>unclassified sequences</taxon>
        <taxon>metagenomes</taxon>
        <taxon>ecological metagenomes</taxon>
    </lineage>
</organism>
<name>A0A381ZMI2_9ZZZZ</name>
<protein>
    <recommendedName>
        <fullName evidence="1">SnoaL-like domain-containing protein</fullName>
    </recommendedName>
</protein>
<proteinExistence type="predicted"/>
<dbReference type="Pfam" id="PF13577">
    <property type="entry name" value="SnoaL_4"/>
    <property type="match status" value="1"/>
</dbReference>
<sequence length="168" mass="18725">MFDPIEELLAIESIRNLKARYLNACDLKDADTLLDCFVDGGVEINYGHVGEFTTREAFVELFLLAADHEHILDMHQGGNAEIEIVSNVSAKARWNFDYRNINTQDESITLASGIYHDEYRCVKGAWKISRTSVHYGTALHFSYEGGQVGGLFAGQSVAEVVQYGGEEN</sequence>